<evidence type="ECO:0000313" key="9">
    <source>
        <dbReference type="Proteomes" id="UP000051236"/>
    </source>
</evidence>
<keyword evidence="4" id="KW-0949">S-adenosyl-L-methionine</keyword>
<comment type="caution">
    <text evidence="8">The sequence shown here is derived from an EMBL/GenBank/DDBJ whole genome shotgun (WGS) entry which is preliminary data.</text>
</comment>
<dbReference type="InterPro" id="IPR003043">
    <property type="entry name" value="Uropor_MeTrfase_CS"/>
</dbReference>
<dbReference type="eggNOG" id="COG0007">
    <property type="taxonomic scope" value="Bacteria"/>
</dbReference>
<dbReference type="Gene3D" id="3.30.950.10">
    <property type="entry name" value="Methyltransferase, Cobalt-precorrin-4 Transmethylase, Domain 2"/>
    <property type="match status" value="1"/>
</dbReference>
<keyword evidence="5" id="KW-0627">Porphyrin biosynthesis</keyword>
<proteinExistence type="inferred from homology"/>
<comment type="similarity">
    <text evidence="6">Belongs to the precorrin methyltransferase family.</text>
</comment>
<dbReference type="InterPro" id="IPR014776">
    <property type="entry name" value="4pyrrole_Mease_sub2"/>
</dbReference>
<dbReference type="NCBIfam" id="NF004790">
    <property type="entry name" value="PRK06136.1"/>
    <property type="match status" value="1"/>
</dbReference>
<dbReference type="STRING" id="1423734.FC83_GL000830"/>
<dbReference type="SUPFAM" id="SSF53790">
    <property type="entry name" value="Tetrapyrrole methylase"/>
    <property type="match status" value="1"/>
</dbReference>
<gene>
    <name evidence="8" type="ORF">FC83_GL000830</name>
</gene>
<keyword evidence="3 6" id="KW-0808">Transferase</keyword>
<evidence type="ECO:0000256" key="3">
    <source>
        <dbReference type="ARBA" id="ARBA00022679"/>
    </source>
</evidence>
<dbReference type="InterPro" id="IPR035996">
    <property type="entry name" value="4pyrrol_Methylase_sf"/>
</dbReference>
<dbReference type="PANTHER" id="PTHR45790:SF3">
    <property type="entry name" value="S-ADENOSYL-L-METHIONINE-DEPENDENT UROPORPHYRINOGEN III METHYLTRANSFERASE, CHLOROPLASTIC"/>
    <property type="match status" value="1"/>
</dbReference>
<dbReference type="EC" id="2.1.1.107" evidence="1"/>
<dbReference type="PATRIC" id="fig|1423734.3.peg.839"/>
<dbReference type="GO" id="GO:0019354">
    <property type="term" value="P:siroheme biosynthetic process"/>
    <property type="evidence" value="ECO:0007669"/>
    <property type="project" value="InterPro"/>
</dbReference>
<feature type="domain" description="Tetrapyrrole methylase" evidence="7">
    <location>
        <begin position="1"/>
        <end position="207"/>
    </location>
</feature>
<evidence type="ECO:0000259" key="7">
    <source>
        <dbReference type="Pfam" id="PF00590"/>
    </source>
</evidence>
<dbReference type="Proteomes" id="UP000051236">
    <property type="component" value="Unassembled WGS sequence"/>
</dbReference>
<evidence type="ECO:0000256" key="5">
    <source>
        <dbReference type="ARBA" id="ARBA00023244"/>
    </source>
</evidence>
<dbReference type="RefSeq" id="WP_057002387.1">
    <property type="nucleotide sequence ID" value="NZ_AZGA01000011.1"/>
</dbReference>
<dbReference type="InterPro" id="IPR000878">
    <property type="entry name" value="4pyrrol_Mease"/>
</dbReference>
<dbReference type="InterPro" id="IPR050161">
    <property type="entry name" value="Siro_Cobalamin_biosynth"/>
</dbReference>
<reference evidence="8 9" key="1">
    <citation type="journal article" date="2015" name="Genome Announc.">
        <title>Expanding the biotechnology potential of lactobacilli through comparative genomics of 213 strains and associated genera.</title>
        <authorList>
            <person name="Sun Z."/>
            <person name="Harris H.M."/>
            <person name="McCann A."/>
            <person name="Guo C."/>
            <person name="Argimon S."/>
            <person name="Zhang W."/>
            <person name="Yang X."/>
            <person name="Jeffery I.B."/>
            <person name="Cooney J.C."/>
            <person name="Kagawa T.F."/>
            <person name="Liu W."/>
            <person name="Song Y."/>
            <person name="Salvetti E."/>
            <person name="Wrobel A."/>
            <person name="Rasinkangas P."/>
            <person name="Parkhill J."/>
            <person name="Rea M.C."/>
            <person name="O'Sullivan O."/>
            <person name="Ritari J."/>
            <person name="Douillard F.P."/>
            <person name="Paul Ross R."/>
            <person name="Yang R."/>
            <person name="Briner A.E."/>
            <person name="Felis G.E."/>
            <person name="de Vos W.M."/>
            <person name="Barrangou R."/>
            <person name="Klaenhammer T.R."/>
            <person name="Caufield P.W."/>
            <person name="Cui Y."/>
            <person name="Zhang H."/>
            <person name="O'Toole P.W."/>
        </authorList>
    </citation>
    <scope>NUCLEOTIDE SEQUENCE [LARGE SCALE GENOMIC DNA]</scope>
    <source>
        <strain evidence="8 9">DSM 18527</strain>
    </source>
</reference>
<protein>
    <recommendedName>
        <fullName evidence="1">uroporphyrinogen-III C-methyltransferase</fullName>
        <ecNumber evidence="1">2.1.1.107</ecNumber>
    </recommendedName>
</protein>
<organism evidence="8 9">
    <name type="scientific">Agrilactobacillus composti DSM 18527 = JCM 14202</name>
    <dbReference type="NCBI Taxonomy" id="1423734"/>
    <lineage>
        <taxon>Bacteria</taxon>
        <taxon>Bacillati</taxon>
        <taxon>Bacillota</taxon>
        <taxon>Bacilli</taxon>
        <taxon>Lactobacillales</taxon>
        <taxon>Lactobacillaceae</taxon>
        <taxon>Agrilactobacillus</taxon>
    </lineage>
</organism>
<dbReference type="CDD" id="cd11642">
    <property type="entry name" value="SUMT"/>
    <property type="match status" value="1"/>
</dbReference>
<dbReference type="EMBL" id="AZGA01000011">
    <property type="protein sequence ID" value="KRM35803.1"/>
    <property type="molecule type" value="Genomic_DNA"/>
</dbReference>
<dbReference type="Pfam" id="PF00590">
    <property type="entry name" value="TP_methylase"/>
    <property type="match status" value="1"/>
</dbReference>
<evidence type="ECO:0000313" key="8">
    <source>
        <dbReference type="EMBL" id="KRM35803.1"/>
    </source>
</evidence>
<dbReference type="InterPro" id="IPR006366">
    <property type="entry name" value="CobA/CysG_C"/>
</dbReference>
<dbReference type="GO" id="GO:0004851">
    <property type="term" value="F:uroporphyrin-III C-methyltransferase activity"/>
    <property type="evidence" value="ECO:0007669"/>
    <property type="project" value="UniProtKB-EC"/>
</dbReference>
<evidence type="ECO:0000256" key="6">
    <source>
        <dbReference type="RuleBase" id="RU003960"/>
    </source>
</evidence>
<name>A0A0R1Y6R0_9LACO</name>
<dbReference type="NCBIfam" id="TIGR01469">
    <property type="entry name" value="cobA_cysG_Cterm"/>
    <property type="match status" value="1"/>
</dbReference>
<dbReference type="PANTHER" id="PTHR45790">
    <property type="entry name" value="SIROHEME SYNTHASE-RELATED"/>
    <property type="match status" value="1"/>
</dbReference>
<dbReference type="FunFam" id="3.40.1010.10:FF:000001">
    <property type="entry name" value="Siroheme synthase"/>
    <property type="match status" value="1"/>
</dbReference>
<evidence type="ECO:0000256" key="2">
    <source>
        <dbReference type="ARBA" id="ARBA00022603"/>
    </source>
</evidence>
<evidence type="ECO:0000256" key="1">
    <source>
        <dbReference type="ARBA" id="ARBA00012162"/>
    </source>
</evidence>
<accession>A0A0R1Y6R0</accession>
<dbReference type="PROSITE" id="PS00840">
    <property type="entry name" value="SUMT_2"/>
    <property type="match status" value="1"/>
</dbReference>
<dbReference type="Gene3D" id="3.40.1010.10">
    <property type="entry name" value="Cobalt-precorrin-4 Transmethylase, Domain 1"/>
    <property type="match status" value="1"/>
</dbReference>
<sequence>MISFVGAGAGDPDLITVAGLKALQAADIVFYDRLLNPLLLLLAPKKAELVSVGKSPRSKGHAQNWITNLLLQATKTQQHVVRLKGGDAGIFGRLDEEIAPIKAAGLPYQIIPGITAASALAAYSGIPLTKRGISHGVTFLTGTQLLDGQLPISLQQQEQTIVVYMGVKHAPAIQASLLTQLPADLPMLIGRWVSYGRQEIIPATLADFVTIMQQRQIENPAIYLFGAVAADYQANTNWFAAKPLFGTRILLVLPELNYEKATFFTTQGADVWVISQDMAENQRFKTITKAWLVDVAQVQVLLTASISAVLFEQQLLNLDLPAIPIEQIQTASEFLAKRGYSRDATEDFSG</sequence>
<keyword evidence="2 6" id="KW-0489">Methyltransferase</keyword>
<evidence type="ECO:0000256" key="4">
    <source>
        <dbReference type="ARBA" id="ARBA00022691"/>
    </source>
</evidence>
<dbReference type="InterPro" id="IPR014777">
    <property type="entry name" value="4pyrrole_Mease_sub1"/>
</dbReference>
<keyword evidence="9" id="KW-1185">Reference proteome</keyword>
<dbReference type="GO" id="GO:0032259">
    <property type="term" value="P:methylation"/>
    <property type="evidence" value="ECO:0007669"/>
    <property type="project" value="UniProtKB-KW"/>
</dbReference>
<dbReference type="AlphaFoldDB" id="A0A0R1Y6R0"/>